<keyword evidence="1" id="KW-0472">Membrane</keyword>
<evidence type="ECO:0000313" key="3">
    <source>
        <dbReference type="Proteomes" id="UP000694892"/>
    </source>
</evidence>
<keyword evidence="1" id="KW-0812">Transmembrane</keyword>
<gene>
    <name evidence="2" type="ORF">XELAEV_18032837mg</name>
</gene>
<organism evidence="2 3">
    <name type="scientific">Xenopus laevis</name>
    <name type="common">African clawed frog</name>
    <dbReference type="NCBI Taxonomy" id="8355"/>
    <lineage>
        <taxon>Eukaryota</taxon>
        <taxon>Metazoa</taxon>
        <taxon>Chordata</taxon>
        <taxon>Craniata</taxon>
        <taxon>Vertebrata</taxon>
        <taxon>Euteleostomi</taxon>
        <taxon>Amphibia</taxon>
        <taxon>Batrachia</taxon>
        <taxon>Anura</taxon>
        <taxon>Pipoidea</taxon>
        <taxon>Pipidae</taxon>
        <taxon>Xenopodinae</taxon>
        <taxon>Xenopus</taxon>
        <taxon>Xenopus</taxon>
    </lineage>
</organism>
<dbReference type="AlphaFoldDB" id="A0A974CIM7"/>
<evidence type="ECO:0000313" key="2">
    <source>
        <dbReference type="EMBL" id="OCT73873.1"/>
    </source>
</evidence>
<sequence>MNLKVAASGRSKEKRISITEKALDSLYAIILCFFYNLSVELTFSLFRPMMHCGHVCRLHHFHQCHPWDDLPDPEILNRHSW</sequence>
<protein>
    <submittedName>
        <fullName evidence="2">Uncharacterized protein</fullName>
    </submittedName>
</protein>
<name>A0A974CIM7_XENLA</name>
<keyword evidence="1" id="KW-1133">Transmembrane helix</keyword>
<proteinExistence type="predicted"/>
<dbReference type="Proteomes" id="UP000694892">
    <property type="component" value="Chromosome 6S"/>
</dbReference>
<dbReference type="EMBL" id="CM004477">
    <property type="protein sequence ID" value="OCT73873.1"/>
    <property type="molecule type" value="Genomic_DNA"/>
</dbReference>
<accession>A0A974CIM7</accession>
<feature type="transmembrane region" description="Helical" evidence="1">
    <location>
        <begin position="26"/>
        <end position="46"/>
    </location>
</feature>
<evidence type="ECO:0000256" key="1">
    <source>
        <dbReference type="SAM" id="Phobius"/>
    </source>
</evidence>
<reference evidence="3" key="1">
    <citation type="journal article" date="2016" name="Nature">
        <title>Genome evolution in the allotetraploid frog Xenopus laevis.</title>
        <authorList>
            <person name="Session A.M."/>
            <person name="Uno Y."/>
            <person name="Kwon T."/>
            <person name="Chapman J.A."/>
            <person name="Toyoda A."/>
            <person name="Takahashi S."/>
            <person name="Fukui A."/>
            <person name="Hikosaka A."/>
            <person name="Suzuki A."/>
            <person name="Kondo M."/>
            <person name="van Heeringen S.J."/>
            <person name="Quigley I."/>
            <person name="Heinz S."/>
            <person name="Ogino H."/>
            <person name="Ochi H."/>
            <person name="Hellsten U."/>
            <person name="Lyons J.B."/>
            <person name="Simakov O."/>
            <person name="Putnam N."/>
            <person name="Stites J."/>
            <person name="Kuroki Y."/>
            <person name="Tanaka T."/>
            <person name="Michiue T."/>
            <person name="Watanabe M."/>
            <person name="Bogdanovic O."/>
            <person name="Lister R."/>
            <person name="Georgiou G."/>
            <person name="Paranjpe S.S."/>
            <person name="van Kruijsbergen I."/>
            <person name="Shu S."/>
            <person name="Carlson J."/>
            <person name="Kinoshita T."/>
            <person name="Ohta Y."/>
            <person name="Mawaribuchi S."/>
            <person name="Jenkins J."/>
            <person name="Grimwood J."/>
            <person name="Schmutz J."/>
            <person name="Mitros T."/>
            <person name="Mozaffari S.V."/>
            <person name="Suzuki Y."/>
            <person name="Haramoto Y."/>
            <person name="Yamamoto T.S."/>
            <person name="Takagi C."/>
            <person name="Heald R."/>
            <person name="Miller K."/>
            <person name="Haudenschild C."/>
            <person name="Kitzman J."/>
            <person name="Nakayama T."/>
            <person name="Izutsu Y."/>
            <person name="Robert J."/>
            <person name="Fortriede J."/>
            <person name="Burns K."/>
            <person name="Lotay V."/>
            <person name="Karimi K."/>
            <person name="Yasuoka Y."/>
            <person name="Dichmann D.S."/>
            <person name="Flajnik M.F."/>
            <person name="Houston D.W."/>
            <person name="Shendure J."/>
            <person name="DuPasquier L."/>
            <person name="Vize P.D."/>
            <person name="Zorn A.M."/>
            <person name="Ito M."/>
            <person name="Marcotte E.M."/>
            <person name="Wallingford J.B."/>
            <person name="Ito Y."/>
            <person name="Asashima M."/>
            <person name="Ueno N."/>
            <person name="Matsuda Y."/>
            <person name="Veenstra G.J."/>
            <person name="Fujiyama A."/>
            <person name="Harland R.M."/>
            <person name="Taira M."/>
            <person name="Rokhsar D.S."/>
        </authorList>
    </citation>
    <scope>NUCLEOTIDE SEQUENCE [LARGE SCALE GENOMIC DNA]</scope>
    <source>
        <strain evidence="3">J</strain>
    </source>
</reference>